<protein>
    <recommendedName>
        <fullName evidence="7">Carboxypeptidase</fullName>
        <ecNumber evidence="7">3.4.16.-</ecNumber>
    </recommendedName>
</protein>
<keyword evidence="11" id="KW-1185">Reference proteome</keyword>
<dbReference type="EMBL" id="LODT01000034">
    <property type="protein sequence ID" value="KYQ91708.1"/>
    <property type="molecule type" value="Genomic_DNA"/>
</dbReference>
<dbReference type="Proteomes" id="UP000076078">
    <property type="component" value="Unassembled WGS sequence"/>
</dbReference>
<dbReference type="PRINTS" id="PR00724">
    <property type="entry name" value="CRBOXYPTASEC"/>
</dbReference>
<dbReference type="InterPro" id="IPR018202">
    <property type="entry name" value="Ser_caboxypep_ser_AS"/>
</dbReference>
<feature type="compositionally biased region" description="Pro residues" evidence="8">
    <location>
        <begin position="504"/>
        <end position="518"/>
    </location>
</feature>
<dbReference type="GO" id="GO:0006508">
    <property type="term" value="P:proteolysis"/>
    <property type="evidence" value="ECO:0007669"/>
    <property type="project" value="UniProtKB-KW"/>
</dbReference>
<dbReference type="PANTHER" id="PTHR11802:SF3">
    <property type="entry name" value="RETINOID-INDUCIBLE SERINE CARBOXYPEPTIDASE"/>
    <property type="match status" value="1"/>
</dbReference>
<dbReference type="Pfam" id="PF00450">
    <property type="entry name" value="Peptidase_S10"/>
    <property type="match status" value="1"/>
</dbReference>
<accession>A0A151ZCN4</accession>
<evidence type="ECO:0000256" key="6">
    <source>
        <dbReference type="ARBA" id="ARBA00023180"/>
    </source>
</evidence>
<dbReference type="InParanoid" id="A0A151ZCN4"/>
<feature type="signal peptide" evidence="7">
    <location>
        <begin position="1"/>
        <end position="20"/>
    </location>
</feature>
<dbReference type="InterPro" id="IPR029058">
    <property type="entry name" value="AB_hydrolase_fold"/>
</dbReference>
<sequence length="581" mass="64506">MNKSLIFLVIAIIAIISVDSKLLHKQRYETEFQQPKPEYQIDRKSKEYFDHSYLNLDITASPEDYLVTDLPGLQVELEHYAGLIQVDSVNDGNLFFWFFPAVNSTPETPFVIWINGGPGCSSQDGLFLETGPFRLKKNDSGDINIDINPWSWTTVANVLYIDQPVGTGLSYVTNNSGICTTDLEIEQDFYQFLQSFYGIFSNYSKNPLTISGESYAGHYIPHFSTYILAMNEKIQAGEFNGTLINLYGNAIGNGWTHPITQYDSYSQIAYGVGFIEEQQLEYYGVLLEACQNQIKSGNYNSLECGDVLNQLENDTGNAADGMVNVYDFTLFDSDGGSSWPSGVPLEQEFLDLPAVRSAIHATAVPHPWNECNSTVFAYLTNQDESSLDLLIESLASIKVMVYNGNYDIICNHIGTTEYLDEMQWSGAAEWANASRYIWTAPSYVNDTDVITAGYTKSSQNLTFVLVLDCSHMCPMDQPATTHEMISRFISGKSFNDHEQATSPYIPPASSPTPSPTPTPTEDNDSHSNKDTNNQPSKSKTLPTGAWIGIIIGGVVFGLVAGAFAAIFINKYKSQHSYTLLN</sequence>
<dbReference type="OMA" id="HADRNIN"/>
<comment type="similarity">
    <text evidence="1 7">Belongs to the peptidase S10 family.</text>
</comment>
<proteinExistence type="inferred from homology"/>
<evidence type="ECO:0000256" key="1">
    <source>
        <dbReference type="ARBA" id="ARBA00009431"/>
    </source>
</evidence>
<feature type="transmembrane region" description="Helical" evidence="9">
    <location>
        <begin position="545"/>
        <end position="568"/>
    </location>
</feature>
<dbReference type="STRING" id="361077.A0A151ZCN4"/>
<feature type="chain" id="PRO_5007359206" description="Carboxypeptidase" evidence="7">
    <location>
        <begin position="21"/>
        <end position="581"/>
    </location>
</feature>
<evidence type="ECO:0000313" key="11">
    <source>
        <dbReference type="Proteomes" id="UP000076078"/>
    </source>
</evidence>
<dbReference type="InterPro" id="IPR001563">
    <property type="entry name" value="Peptidase_S10"/>
</dbReference>
<keyword evidence="5 7" id="KW-0378">Hydrolase</keyword>
<keyword evidence="3 7" id="KW-0645">Protease</keyword>
<evidence type="ECO:0000256" key="8">
    <source>
        <dbReference type="SAM" id="MobiDB-lite"/>
    </source>
</evidence>
<evidence type="ECO:0000313" key="10">
    <source>
        <dbReference type="EMBL" id="KYQ91708.1"/>
    </source>
</evidence>
<feature type="region of interest" description="Disordered" evidence="8">
    <location>
        <begin position="500"/>
        <end position="539"/>
    </location>
</feature>
<reference evidence="10 11" key="1">
    <citation type="submission" date="2015-12" db="EMBL/GenBank/DDBJ databases">
        <title>Dictyostelia acquired genes for synthesis and detection of signals that induce cell-type specialization by lateral gene transfer from prokaryotes.</title>
        <authorList>
            <person name="Gloeckner G."/>
            <person name="Schaap P."/>
        </authorList>
    </citation>
    <scope>NUCLEOTIDE SEQUENCE [LARGE SCALE GENOMIC DNA]</scope>
    <source>
        <strain evidence="10 11">TK</strain>
    </source>
</reference>
<name>A0A151ZCN4_TIELA</name>
<dbReference type="PROSITE" id="PS00131">
    <property type="entry name" value="CARBOXYPEPT_SER_SER"/>
    <property type="match status" value="1"/>
</dbReference>
<dbReference type="GO" id="GO:0004185">
    <property type="term" value="F:serine-type carboxypeptidase activity"/>
    <property type="evidence" value="ECO:0007669"/>
    <property type="project" value="UniProtKB-UniRule"/>
</dbReference>
<keyword evidence="9" id="KW-0812">Transmembrane</keyword>
<evidence type="ECO:0000256" key="3">
    <source>
        <dbReference type="ARBA" id="ARBA00022670"/>
    </source>
</evidence>
<dbReference type="SUPFAM" id="SSF53474">
    <property type="entry name" value="alpha/beta-Hydrolases"/>
    <property type="match status" value="1"/>
</dbReference>
<keyword evidence="9" id="KW-0472">Membrane</keyword>
<evidence type="ECO:0000256" key="5">
    <source>
        <dbReference type="ARBA" id="ARBA00022801"/>
    </source>
</evidence>
<keyword evidence="9" id="KW-1133">Transmembrane helix</keyword>
<dbReference type="Gene3D" id="3.40.50.1820">
    <property type="entry name" value="alpha/beta hydrolase"/>
    <property type="match status" value="1"/>
</dbReference>
<keyword evidence="6" id="KW-0325">Glycoprotein</keyword>
<dbReference type="AlphaFoldDB" id="A0A151ZCN4"/>
<evidence type="ECO:0000256" key="2">
    <source>
        <dbReference type="ARBA" id="ARBA00022645"/>
    </source>
</evidence>
<keyword evidence="4 7" id="KW-0732">Signal</keyword>
<organism evidence="10 11">
    <name type="scientific">Tieghemostelium lacteum</name>
    <name type="common">Slime mold</name>
    <name type="synonym">Dictyostelium lacteum</name>
    <dbReference type="NCBI Taxonomy" id="361077"/>
    <lineage>
        <taxon>Eukaryota</taxon>
        <taxon>Amoebozoa</taxon>
        <taxon>Evosea</taxon>
        <taxon>Eumycetozoa</taxon>
        <taxon>Dictyostelia</taxon>
        <taxon>Dictyosteliales</taxon>
        <taxon>Raperosteliaceae</taxon>
        <taxon>Tieghemostelium</taxon>
    </lineage>
</organism>
<feature type="compositionally biased region" description="Polar residues" evidence="8">
    <location>
        <begin position="530"/>
        <end position="539"/>
    </location>
</feature>
<evidence type="ECO:0000256" key="4">
    <source>
        <dbReference type="ARBA" id="ARBA00022729"/>
    </source>
</evidence>
<dbReference type="EC" id="3.4.16.-" evidence="7"/>
<evidence type="ECO:0000256" key="7">
    <source>
        <dbReference type="RuleBase" id="RU361156"/>
    </source>
</evidence>
<dbReference type="OrthoDB" id="192887at2759"/>
<dbReference type="PANTHER" id="PTHR11802">
    <property type="entry name" value="SERINE PROTEASE FAMILY S10 SERINE CARBOXYPEPTIDASE"/>
    <property type="match status" value="1"/>
</dbReference>
<keyword evidence="2 7" id="KW-0121">Carboxypeptidase</keyword>
<gene>
    <name evidence="10" type="ORF">DLAC_07489</name>
</gene>
<evidence type="ECO:0000256" key="9">
    <source>
        <dbReference type="SAM" id="Phobius"/>
    </source>
</evidence>
<comment type="caution">
    <text evidence="10">The sequence shown here is derived from an EMBL/GenBank/DDBJ whole genome shotgun (WGS) entry which is preliminary data.</text>
</comment>